<proteinExistence type="predicted"/>
<evidence type="ECO:0000313" key="1">
    <source>
        <dbReference type="EMBL" id="JAD64028.1"/>
    </source>
</evidence>
<sequence>MQCCILANTLGRIGCTKIKLQRFIYNQQVIYG</sequence>
<organism evidence="1">
    <name type="scientific">Arundo donax</name>
    <name type="common">Giant reed</name>
    <name type="synonym">Donax arundinaceus</name>
    <dbReference type="NCBI Taxonomy" id="35708"/>
    <lineage>
        <taxon>Eukaryota</taxon>
        <taxon>Viridiplantae</taxon>
        <taxon>Streptophyta</taxon>
        <taxon>Embryophyta</taxon>
        <taxon>Tracheophyta</taxon>
        <taxon>Spermatophyta</taxon>
        <taxon>Magnoliopsida</taxon>
        <taxon>Liliopsida</taxon>
        <taxon>Poales</taxon>
        <taxon>Poaceae</taxon>
        <taxon>PACMAD clade</taxon>
        <taxon>Arundinoideae</taxon>
        <taxon>Arundineae</taxon>
        <taxon>Arundo</taxon>
    </lineage>
</organism>
<dbReference type="EMBL" id="GBRH01233867">
    <property type="protein sequence ID" value="JAD64028.1"/>
    <property type="molecule type" value="Transcribed_RNA"/>
</dbReference>
<dbReference type="AlphaFoldDB" id="A0A0A9BPC4"/>
<name>A0A0A9BPC4_ARUDO</name>
<reference evidence="1" key="1">
    <citation type="submission" date="2014-09" db="EMBL/GenBank/DDBJ databases">
        <authorList>
            <person name="Magalhaes I.L.F."/>
            <person name="Oliveira U."/>
            <person name="Santos F.R."/>
            <person name="Vidigal T.H.D.A."/>
            <person name="Brescovit A.D."/>
            <person name="Santos A.J."/>
        </authorList>
    </citation>
    <scope>NUCLEOTIDE SEQUENCE</scope>
    <source>
        <tissue evidence="1">Shoot tissue taken approximately 20 cm above the soil surface</tissue>
    </source>
</reference>
<accession>A0A0A9BPC4</accession>
<reference evidence="1" key="2">
    <citation type="journal article" date="2015" name="Data Brief">
        <title>Shoot transcriptome of the giant reed, Arundo donax.</title>
        <authorList>
            <person name="Barrero R.A."/>
            <person name="Guerrero F.D."/>
            <person name="Moolhuijzen P."/>
            <person name="Goolsby J.A."/>
            <person name="Tidwell J."/>
            <person name="Bellgard S.E."/>
            <person name="Bellgard M.I."/>
        </authorList>
    </citation>
    <scope>NUCLEOTIDE SEQUENCE</scope>
    <source>
        <tissue evidence="1">Shoot tissue taken approximately 20 cm above the soil surface</tissue>
    </source>
</reference>
<protein>
    <submittedName>
        <fullName evidence="1">Uncharacterized protein</fullName>
    </submittedName>
</protein>